<reference evidence="1" key="1">
    <citation type="submission" date="2022-04" db="EMBL/GenBank/DDBJ databases">
        <title>Genome of the entomopathogenic fungus Entomophthora muscae.</title>
        <authorList>
            <person name="Elya C."/>
            <person name="Lovett B.R."/>
            <person name="Lee E."/>
            <person name="Macias A.M."/>
            <person name="Hajek A.E."/>
            <person name="De Bivort B.L."/>
            <person name="Kasson M.T."/>
            <person name="De Fine Licht H.H."/>
            <person name="Stajich J.E."/>
        </authorList>
    </citation>
    <scope>NUCLEOTIDE SEQUENCE</scope>
    <source>
        <strain evidence="1">Berkeley</strain>
    </source>
</reference>
<organism evidence="1 2">
    <name type="scientific">Entomophthora muscae</name>
    <dbReference type="NCBI Taxonomy" id="34485"/>
    <lineage>
        <taxon>Eukaryota</taxon>
        <taxon>Fungi</taxon>
        <taxon>Fungi incertae sedis</taxon>
        <taxon>Zoopagomycota</taxon>
        <taxon>Entomophthoromycotina</taxon>
        <taxon>Entomophthoromycetes</taxon>
        <taxon>Entomophthorales</taxon>
        <taxon>Entomophthoraceae</taxon>
        <taxon>Entomophthora</taxon>
    </lineage>
</organism>
<evidence type="ECO:0000313" key="1">
    <source>
        <dbReference type="EMBL" id="KAJ9061662.1"/>
    </source>
</evidence>
<evidence type="ECO:0000313" key="2">
    <source>
        <dbReference type="Proteomes" id="UP001165960"/>
    </source>
</evidence>
<keyword evidence="1" id="KW-0378">Hydrolase</keyword>
<comment type="caution">
    <text evidence="1">The sequence shown here is derived from an EMBL/GenBank/DDBJ whole genome shotgun (WGS) entry which is preliminary data.</text>
</comment>
<name>A0ACC2SH93_9FUNG</name>
<keyword evidence="2" id="KW-1185">Reference proteome</keyword>
<gene>
    <name evidence="1" type="primary">STE23_35</name>
    <name evidence="1" type="ORF">DSO57_1018350</name>
</gene>
<dbReference type="EC" id="3.4.24.56" evidence="1"/>
<keyword evidence="1" id="KW-0645">Protease</keyword>
<keyword evidence="1" id="KW-0482">Metalloprotease</keyword>
<dbReference type="Proteomes" id="UP001165960">
    <property type="component" value="Unassembled WGS sequence"/>
</dbReference>
<accession>A0ACC2SH93</accession>
<proteinExistence type="predicted"/>
<dbReference type="EMBL" id="QTSX02005050">
    <property type="protein sequence ID" value="KAJ9061662.1"/>
    <property type="molecule type" value="Genomic_DNA"/>
</dbReference>
<protein>
    <submittedName>
        <fullName evidence="1">Metalloprotease</fullName>
        <ecNumber evidence="1">3.4.24.56</ecNumber>
    </submittedName>
</protein>
<sequence length="273" mass="30962">MNYNLTLESFKALKEEVVTYFSTRPCSNYTSTQDIVNAQLNTFNRDNVLREKAASGTTFQEFKAFFDSFHTTLQFNIIGSSRTSGKVLTQIKTQLESIFRLNPCNTEYLKNKHRPLPINGNFVRVEKEPQEISLTTVYLQLYDSNKVKEAAMALVTQALSNRQYAYQLRTIEHLAYLLTTSHVKIGSGGRINCTIESDQPGVYLESHIEAFLEQFAGQVKGISNKSLNKTLVGLVKDQKSFLANPKPNPSNSWKVIQETIATRRQSKLNYIPS</sequence>